<dbReference type="OrthoDB" id="444480at2759"/>
<feature type="domain" description="PDZ GRASP-type" evidence="3">
    <location>
        <begin position="264"/>
        <end position="292"/>
    </location>
</feature>
<keyword evidence="2" id="KW-0472">Membrane</keyword>
<feature type="compositionally biased region" description="Basic residues" evidence="1">
    <location>
        <begin position="1590"/>
        <end position="1606"/>
    </location>
</feature>
<proteinExistence type="predicted"/>
<evidence type="ECO:0000259" key="3">
    <source>
        <dbReference type="Pfam" id="PF04495"/>
    </source>
</evidence>
<evidence type="ECO:0000256" key="2">
    <source>
        <dbReference type="SAM" id="Phobius"/>
    </source>
</evidence>
<name>A0A1Q9CUE0_SYMMI</name>
<dbReference type="EMBL" id="LSRX01000911">
    <property type="protein sequence ID" value="OLP86544.1"/>
    <property type="molecule type" value="Genomic_DNA"/>
</dbReference>
<feature type="compositionally biased region" description="Acidic residues" evidence="1">
    <location>
        <begin position="1124"/>
        <end position="1141"/>
    </location>
</feature>
<dbReference type="Pfam" id="PF04495">
    <property type="entry name" value="GRASP55_65"/>
    <property type="match status" value="1"/>
</dbReference>
<feature type="region of interest" description="Disordered" evidence="1">
    <location>
        <begin position="1630"/>
        <end position="1649"/>
    </location>
</feature>
<dbReference type="InterPro" id="IPR024958">
    <property type="entry name" value="GRASP_PDZ"/>
</dbReference>
<accession>A0A1Q9CUE0</accession>
<feature type="compositionally biased region" description="Basic and acidic residues" evidence="1">
    <location>
        <begin position="2020"/>
        <end position="2039"/>
    </location>
</feature>
<evidence type="ECO:0000313" key="5">
    <source>
        <dbReference type="Proteomes" id="UP000186817"/>
    </source>
</evidence>
<sequence length="2091" mass="230052">MATARRRQAGLSVASLRAKAQADRRRAVSSPNWSPWRTGRASIPCVRASGTSTGVPSIRRSRRWPWSRLAPDTASASVAAYDVLAKSTNRGREPSPSGQSRLTIQALEVSAATGVPMTFVPTGARASDPAPAPPRQPEHLAPFAARKAFINVLDCPSSRSPGVCRHIGTASGPSVNRILASFWGLAADGQWSPEFYRVPSAVNVSDAVSVTTAGHELRAGRGCVHPVDEVMQVLGEAATDVECVRDCLILPFGRSRRLVGRGCVVIVPSTQWGGDGAIGADIRTGLLHRIPAPRRALNIQPQDLGSAAAEARQTETGGNRAQTLPLPQDIQAGSMERPANQVDLQQVQPLLAQVQGQLQQLQDLQLSQGHLTDVQQEHFRQLVRMQQLLQSHIAQQAQQMDTSTAAVQALATGEVQHQDQVEAHVVAETGSEASTVPNGHGIQGSSAACDFRVQSHVLQVGSSAVSHVSLQSCRPVVCRLKLLKEFQMQKQQRMVGAAACAASAAFAAFAVAAAYARRVVQKLADVETAVWYYADKVQAAEMRQDRAAGLQNDVSRKIMQAFEQCREGCSCSPGLYLQRQLQAAMESACRAAVLLGLADKQELFWKCSVLEAKLCLCRDWLVQVEDESLKNGCSFFARVTAGEIQMHPAACPQTSIAEWQQLAGTEGMQLFALKRLRMQIEDRVYEVQALCRAGSSAGSQQLRAAVQKVQQEEKQQSIKQKTLGAFFKMQTPAAAPPPTVLQRVLQDKRASSKLQEARAKGQQLVVLTPEELQQAIEDRAALRGTPGRPRLSQPEKSLVAGLRMKKNNLQRNTLYRQRRVEESAGTKAAMADELMKMSESAASPAEFQRTAVRMFDKPWKTLREILKNREVQEDQVKAWLERERMMQHAVDVSDLLEAFVDDVKEEVVLLERKLRGGEAPVKKDLPVQKESNLPGFELLQSLQDSVQARDEAGAKQRLAECKDRLRKLQEHEGYRKSFKSRLVADVGGKLHRPGRLTQLTLQQEEQAVMETWMEFDAALEVAAFGDQEQLAKFVENPVQFEQHRADCIIGWSDQIPCWLKMTRGKQVSAASERSKKTRLKTADFQKMQDEKLKSLDEADKLLQKAKDIEDAEEETEALQVQGKEEEEEEVQKETGPEEQELQEAVAKTLQEETALGDTTLRRGVGSAEDEKWRCTVEHRLVLKDYFKQGADPEAYNWRPALIVKTASHCRLSNITAEGTWREDEQFEAAGKVVMRVAGRSAGRVLAPWLKLREQGLLQNWEVYGQPAAVTDAVIQQWMLQSMGEQFPCSIWVRDAVGSSWAPEVQLSMRVIGQIAVKIRAGITDLVQPTDTDFAASLKASLRASQSEEKKRMMETAADAGERASFKCSVPSLGRMLDAAWQLQEERQLQRPWTVQSLRRNGFLHWRPDFVQQKLVLAAKQKWAAELPEGSYRLQSKWLESRSLFLESKEVQDAAMQKLKDAKLRADQSEIAKQTSLKMRLKRAAVGPPVGEEHEEKDLQELLQKHNRKEILQGMVPSAGGSKLGSFAAKMKLSLSGLLKPGPVHTKAAAKKAAAKTAAAKKPAAEKVAPKKPAALETAEQESAADAEHKSSKKHGGKGKLQKKASKKALEKGEKNKALKKALNLLEADTEVPASAPATAPAAASAAGEEKQRVQVASELAGEPYYGRMGVVAMQAWRGGAETLHVDLQPGVQSFRREFLQVPSLLPSLKMKTMQSLSRAQKQKLLREAALKTLGDDLGDDLRMPLADGSWLLDQHMSLGWQYMKWSLPGLEKAEITCIRADVVQAFTALADPTTELQGLGDAEWLHCASQMQEQRKAFLQQELQKDLIFVPIYAGPLDLAANLQIWQALGDYNSLQWPSAVAWAGRLQTLCKALQKEQSMIMDTKMKAAAKKAVLEVNQKKAAASKKKGEEDMKSLSKKALEDLLKDPAGKPCFENLSLQAQAQVLKVMEGFTGGTCTRCRDGDGCLSCSRWKATRYWLQKEGFSVDHLYGASGAALYQKSKLQREAQLAAYPMKVAEAHPDVDKTAEAPESQTGDRRAAPVAEMQNAPVRSGRERSPVFQLPAAAKAAAALPSSPLDMLAPGIIYETAVS</sequence>
<protein>
    <recommendedName>
        <fullName evidence="3">PDZ GRASP-type domain-containing protein</fullName>
    </recommendedName>
</protein>
<gene>
    <name evidence="4" type="ORF">AK812_SmicGene32328</name>
</gene>
<dbReference type="Proteomes" id="UP000186817">
    <property type="component" value="Unassembled WGS sequence"/>
</dbReference>
<keyword evidence="2" id="KW-0812">Transmembrane</keyword>
<feature type="transmembrane region" description="Helical" evidence="2">
    <location>
        <begin position="494"/>
        <end position="516"/>
    </location>
</feature>
<reference evidence="4 5" key="1">
    <citation type="submission" date="2016-02" db="EMBL/GenBank/DDBJ databases">
        <title>Genome analysis of coral dinoflagellate symbionts highlights evolutionary adaptations to a symbiotic lifestyle.</title>
        <authorList>
            <person name="Aranda M."/>
            <person name="Li Y."/>
            <person name="Liew Y.J."/>
            <person name="Baumgarten S."/>
            <person name="Simakov O."/>
            <person name="Wilson M."/>
            <person name="Piel J."/>
            <person name="Ashoor H."/>
            <person name="Bougouffa S."/>
            <person name="Bajic V.B."/>
            <person name="Ryu T."/>
            <person name="Ravasi T."/>
            <person name="Bayer T."/>
            <person name="Micklem G."/>
            <person name="Kim H."/>
            <person name="Bhak J."/>
            <person name="Lajeunesse T.C."/>
            <person name="Voolstra C.R."/>
        </authorList>
    </citation>
    <scope>NUCLEOTIDE SEQUENCE [LARGE SCALE GENOMIC DNA]</scope>
    <source>
        <strain evidence="4 5">CCMP2467</strain>
    </source>
</reference>
<feature type="region of interest" description="Disordered" evidence="1">
    <location>
        <begin position="1"/>
        <end position="58"/>
    </location>
</feature>
<evidence type="ECO:0000256" key="1">
    <source>
        <dbReference type="SAM" id="MobiDB-lite"/>
    </source>
</evidence>
<feature type="compositionally biased region" description="Low complexity" evidence="1">
    <location>
        <begin position="1630"/>
        <end position="1646"/>
    </location>
</feature>
<evidence type="ECO:0000313" key="4">
    <source>
        <dbReference type="EMBL" id="OLP86544.1"/>
    </source>
</evidence>
<feature type="region of interest" description="Disordered" evidence="1">
    <location>
        <begin position="2020"/>
        <end position="2056"/>
    </location>
</feature>
<feature type="region of interest" description="Disordered" evidence="1">
    <location>
        <begin position="1559"/>
        <end position="1613"/>
    </location>
</feature>
<comment type="caution">
    <text evidence="4">The sequence shown here is derived from an EMBL/GenBank/DDBJ whole genome shotgun (WGS) entry which is preliminary data.</text>
</comment>
<keyword evidence="2" id="KW-1133">Transmembrane helix</keyword>
<feature type="region of interest" description="Disordered" evidence="1">
    <location>
        <begin position="1108"/>
        <end position="1141"/>
    </location>
</feature>
<organism evidence="4 5">
    <name type="scientific">Symbiodinium microadriaticum</name>
    <name type="common">Dinoflagellate</name>
    <name type="synonym">Zooxanthella microadriatica</name>
    <dbReference type="NCBI Taxonomy" id="2951"/>
    <lineage>
        <taxon>Eukaryota</taxon>
        <taxon>Sar</taxon>
        <taxon>Alveolata</taxon>
        <taxon>Dinophyceae</taxon>
        <taxon>Suessiales</taxon>
        <taxon>Symbiodiniaceae</taxon>
        <taxon>Symbiodinium</taxon>
    </lineage>
</organism>
<feature type="region of interest" description="Disordered" evidence="1">
    <location>
        <begin position="305"/>
        <end position="325"/>
    </location>
</feature>
<keyword evidence="5" id="KW-1185">Reference proteome</keyword>